<keyword evidence="1" id="KW-0812">Transmembrane</keyword>
<evidence type="ECO:0000259" key="2">
    <source>
        <dbReference type="Pfam" id="PF12158"/>
    </source>
</evidence>
<dbReference type="Pfam" id="PF12158">
    <property type="entry name" value="DUF3592"/>
    <property type="match status" value="1"/>
</dbReference>
<proteinExistence type="predicted"/>
<keyword evidence="1" id="KW-1133">Transmembrane helix</keyword>
<dbReference type="RefSeq" id="WP_189204110.1">
    <property type="nucleotide sequence ID" value="NZ_BMQQ01000025.1"/>
</dbReference>
<feature type="transmembrane region" description="Helical" evidence="1">
    <location>
        <begin position="6"/>
        <end position="27"/>
    </location>
</feature>
<reference evidence="3" key="1">
    <citation type="journal article" date="2014" name="Int. J. Syst. Evol. Microbiol.">
        <title>Complete genome sequence of Corynebacterium casei LMG S-19264T (=DSM 44701T), isolated from a smear-ripened cheese.</title>
        <authorList>
            <consortium name="US DOE Joint Genome Institute (JGI-PGF)"/>
            <person name="Walter F."/>
            <person name="Albersmeier A."/>
            <person name="Kalinowski J."/>
            <person name="Ruckert C."/>
        </authorList>
    </citation>
    <scope>NUCLEOTIDE SEQUENCE</scope>
    <source>
        <strain evidence="3">JCM 3172</strain>
    </source>
</reference>
<dbReference type="Proteomes" id="UP000619486">
    <property type="component" value="Unassembled WGS sequence"/>
</dbReference>
<organism evidence="3 4">
    <name type="scientific">Streptomyces purpureus</name>
    <dbReference type="NCBI Taxonomy" id="1951"/>
    <lineage>
        <taxon>Bacteria</taxon>
        <taxon>Bacillati</taxon>
        <taxon>Actinomycetota</taxon>
        <taxon>Actinomycetes</taxon>
        <taxon>Kitasatosporales</taxon>
        <taxon>Streptomycetaceae</taxon>
        <taxon>Streptomyces</taxon>
    </lineage>
</organism>
<evidence type="ECO:0000313" key="3">
    <source>
        <dbReference type="EMBL" id="GGT52688.1"/>
    </source>
</evidence>
<name>A0A918HDG1_9ACTN</name>
<comment type="caution">
    <text evidence="3">The sequence shown here is derived from an EMBL/GenBank/DDBJ whole genome shotgun (WGS) entry which is preliminary data.</text>
</comment>
<gene>
    <name evidence="3" type="ORF">GCM10014713_53240</name>
</gene>
<feature type="transmembrane region" description="Helical" evidence="1">
    <location>
        <begin position="117"/>
        <end position="139"/>
    </location>
</feature>
<dbReference type="InterPro" id="IPR021994">
    <property type="entry name" value="DUF3592"/>
</dbReference>
<keyword evidence="4" id="KW-1185">Reference proteome</keyword>
<feature type="domain" description="DUF3592" evidence="2">
    <location>
        <begin position="42"/>
        <end position="104"/>
    </location>
</feature>
<accession>A0A918HDG1</accession>
<reference evidence="3" key="2">
    <citation type="submission" date="2020-09" db="EMBL/GenBank/DDBJ databases">
        <authorList>
            <person name="Sun Q."/>
            <person name="Ohkuma M."/>
        </authorList>
    </citation>
    <scope>NUCLEOTIDE SEQUENCE</scope>
    <source>
        <strain evidence="3">JCM 3172</strain>
    </source>
</reference>
<sequence length="140" mass="15488">MRVAGGEYLLYGFLAAFFGFIAVRYALRLTTVVRTLRRGVRTTGECVRIRRPHSDSDVREYHFAFRTEDGRTVEFEDFTGWAMRTGTAVTVTYDPAAPERTATIAGRGSWSPVLSSAALVAGCGLGFLVFTTVLLYEIFG</sequence>
<protein>
    <recommendedName>
        <fullName evidence="2">DUF3592 domain-containing protein</fullName>
    </recommendedName>
</protein>
<dbReference type="EMBL" id="BMQQ01000025">
    <property type="protein sequence ID" value="GGT52688.1"/>
    <property type="molecule type" value="Genomic_DNA"/>
</dbReference>
<dbReference type="AlphaFoldDB" id="A0A918HDG1"/>
<evidence type="ECO:0000313" key="4">
    <source>
        <dbReference type="Proteomes" id="UP000619486"/>
    </source>
</evidence>
<evidence type="ECO:0000256" key="1">
    <source>
        <dbReference type="SAM" id="Phobius"/>
    </source>
</evidence>
<keyword evidence="1" id="KW-0472">Membrane</keyword>